<evidence type="ECO:0000313" key="2">
    <source>
        <dbReference type="EMBL" id="KAK2103412.1"/>
    </source>
</evidence>
<evidence type="ECO:0000256" key="1">
    <source>
        <dbReference type="SAM" id="MobiDB-lite"/>
    </source>
</evidence>
<feature type="region of interest" description="Disordered" evidence="1">
    <location>
        <begin position="1"/>
        <end position="44"/>
    </location>
</feature>
<protein>
    <submittedName>
        <fullName evidence="2">Uncharacterized protein</fullName>
    </submittedName>
</protein>
<gene>
    <name evidence="2" type="ORF">P7K49_017268</name>
</gene>
<organism evidence="2 3">
    <name type="scientific">Saguinus oedipus</name>
    <name type="common">Cotton-top tamarin</name>
    <name type="synonym">Oedipomidas oedipus</name>
    <dbReference type="NCBI Taxonomy" id="9490"/>
    <lineage>
        <taxon>Eukaryota</taxon>
        <taxon>Metazoa</taxon>
        <taxon>Chordata</taxon>
        <taxon>Craniata</taxon>
        <taxon>Vertebrata</taxon>
        <taxon>Euteleostomi</taxon>
        <taxon>Mammalia</taxon>
        <taxon>Eutheria</taxon>
        <taxon>Euarchontoglires</taxon>
        <taxon>Primates</taxon>
        <taxon>Haplorrhini</taxon>
        <taxon>Platyrrhini</taxon>
        <taxon>Cebidae</taxon>
        <taxon>Callitrichinae</taxon>
        <taxon>Saguinus</taxon>
    </lineage>
</organism>
<dbReference type="EMBL" id="JASSZA010000008">
    <property type="protein sequence ID" value="KAK2103412.1"/>
    <property type="molecule type" value="Genomic_DNA"/>
</dbReference>
<dbReference type="Proteomes" id="UP001266305">
    <property type="component" value="Unassembled WGS sequence"/>
</dbReference>
<name>A0ABQ9V223_SAGOE</name>
<proteinExistence type="predicted"/>
<reference evidence="2 3" key="1">
    <citation type="submission" date="2023-05" db="EMBL/GenBank/DDBJ databases">
        <title>B98-5 Cell Line De Novo Hybrid Assembly: An Optical Mapping Approach.</title>
        <authorList>
            <person name="Kananen K."/>
            <person name="Auerbach J.A."/>
            <person name="Kautto E."/>
            <person name="Blachly J.S."/>
        </authorList>
    </citation>
    <scope>NUCLEOTIDE SEQUENCE [LARGE SCALE GENOMIC DNA]</scope>
    <source>
        <strain evidence="2">B95-8</strain>
        <tissue evidence="2">Cell line</tissue>
    </source>
</reference>
<feature type="region of interest" description="Disordered" evidence="1">
    <location>
        <begin position="89"/>
        <end position="207"/>
    </location>
</feature>
<sequence length="207" mass="21850">MRGPDLLTGRGGQGNEQELELGRGCGLRGQVDTRPQGGASRRTGVSFGAAPVLFAQQGLFVRSNRSQSAQWRQRGERFILGSRVCGGAQGQLDSVPASGRARNPGSSARRGYSSPSDDHLKAQSSAPEGLFCSKSCDPRRGPTGPVRLGTQPWIPAEAGRSGDEELSMNTDGHEFPEVSCPSTVPKSPPLRNCFSEGADGGRGRQQS</sequence>
<accession>A0ABQ9V223</accession>
<evidence type="ECO:0000313" key="3">
    <source>
        <dbReference type="Proteomes" id="UP001266305"/>
    </source>
</evidence>
<keyword evidence="3" id="KW-1185">Reference proteome</keyword>
<comment type="caution">
    <text evidence="2">The sequence shown here is derived from an EMBL/GenBank/DDBJ whole genome shotgun (WGS) entry which is preliminary data.</text>
</comment>